<dbReference type="AlphaFoldDB" id="A0A7W0DUD6"/>
<reference evidence="1 2" key="1">
    <citation type="submission" date="2020-07" db="EMBL/GenBank/DDBJ databases">
        <title>Streptomyces isolated from Indian soil.</title>
        <authorList>
            <person name="Mandal S."/>
            <person name="Maiti P.K."/>
        </authorList>
    </citation>
    <scope>NUCLEOTIDE SEQUENCE [LARGE SCALE GENOMIC DNA]</scope>
    <source>
        <strain evidence="1 2">PSKA28</strain>
    </source>
</reference>
<organism evidence="1 2">
    <name type="scientific">Streptomyces himalayensis subsp. himalayensis</name>
    <dbReference type="NCBI Taxonomy" id="2756131"/>
    <lineage>
        <taxon>Bacteria</taxon>
        <taxon>Bacillati</taxon>
        <taxon>Actinomycetota</taxon>
        <taxon>Actinomycetes</taxon>
        <taxon>Kitasatosporales</taxon>
        <taxon>Streptomycetaceae</taxon>
        <taxon>Streptomyces</taxon>
        <taxon>Streptomyces himalayensis</taxon>
    </lineage>
</organism>
<dbReference type="RefSeq" id="WP_181662318.1">
    <property type="nucleotide sequence ID" value="NZ_JACEHE010000045.1"/>
</dbReference>
<name>A0A7W0DUD6_9ACTN</name>
<evidence type="ECO:0000313" key="2">
    <source>
        <dbReference type="Proteomes" id="UP000545761"/>
    </source>
</evidence>
<dbReference type="Proteomes" id="UP000545761">
    <property type="component" value="Unassembled WGS sequence"/>
</dbReference>
<comment type="caution">
    <text evidence="1">The sequence shown here is derived from an EMBL/GenBank/DDBJ whole genome shotgun (WGS) entry which is preliminary data.</text>
</comment>
<gene>
    <name evidence="1" type="ORF">H1D24_38065</name>
</gene>
<protein>
    <submittedName>
        <fullName evidence="1">Uncharacterized protein</fullName>
    </submittedName>
</protein>
<evidence type="ECO:0000313" key="1">
    <source>
        <dbReference type="EMBL" id="MBA2951402.1"/>
    </source>
</evidence>
<accession>A0A7W0DUD6</accession>
<dbReference type="EMBL" id="JACEHE010000045">
    <property type="protein sequence ID" value="MBA2951402.1"/>
    <property type="molecule type" value="Genomic_DNA"/>
</dbReference>
<sequence>MNVEIPPHLRDTATQLGVGVPYALKVLAGDGWGGTLVRQPDSLIRQPEASAASRRVIVRASAGSTS</sequence>
<proteinExistence type="predicted"/>